<name>A0A813K3E9_POLGL</name>
<dbReference type="AlphaFoldDB" id="A0A813K3E9"/>
<protein>
    <submittedName>
        <fullName evidence="1">Uncharacterized protein</fullName>
    </submittedName>
</protein>
<sequence length="135" mass="14536">AMTQLTQQMMPAELQLVVNFSNKHNLDMLRCKTILSTLPGHEARKKVMIDFTPKEGEDTLKQLEAKIAELKPAAVPATNGLNALKRPFELPPGLDPSKRLAFLASGTATKPTSLPVTPGQVISGILPGIRLAQTA</sequence>
<dbReference type="Proteomes" id="UP000626109">
    <property type="component" value="Unassembled WGS sequence"/>
</dbReference>
<dbReference type="EMBL" id="CAJNNW010027255">
    <property type="protein sequence ID" value="CAE8690437.1"/>
    <property type="molecule type" value="Genomic_DNA"/>
</dbReference>
<feature type="non-terminal residue" evidence="1">
    <location>
        <position position="135"/>
    </location>
</feature>
<organism evidence="1 2">
    <name type="scientific">Polarella glacialis</name>
    <name type="common">Dinoflagellate</name>
    <dbReference type="NCBI Taxonomy" id="89957"/>
    <lineage>
        <taxon>Eukaryota</taxon>
        <taxon>Sar</taxon>
        <taxon>Alveolata</taxon>
        <taxon>Dinophyceae</taxon>
        <taxon>Suessiales</taxon>
        <taxon>Suessiaceae</taxon>
        <taxon>Polarella</taxon>
    </lineage>
</organism>
<evidence type="ECO:0000313" key="1">
    <source>
        <dbReference type="EMBL" id="CAE8690437.1"/>
    </source>
</evidence>
<evidence type="ECO:0000313" key="2">
    <source>
        <dbReference type="Proteomes" id="UP000626109"/>
    </source>
</evidence>
<reference evidence="1" key="1">
    <citation type="submission" date="2021-02" db="EMBL/GenBank/DDBJ databases">
        <authorList>
            <person name="Dougan E. K."/>
            <person name="Rhodes N."/>
            <person name="Thang M."/>
            <person name="Chan C."/>
        </authorList>
    </citation>
    <scope>NUCLEOTIDE SEQUENCE</scope>
</reference>
<proteinExistence type="predicted"/>
<gene>
    <name evidence="1" type="ORF">PGLA2088_LOCUS26950</name>
</gene>
<accession>A0A813K3E9</accession>
<comment type="caution">
    <text evidence="1">The sequence shown here is derived from an EMBL/GenBank/DDBJ whole genome shotgun (WGS) entry which is preliminary data.</text>
</comment>